<dbReference type="Gene3D" id="1.10.10.10">
    <property type="entry name" value="Winged helix-like DNA-binding domain superfamily/Winged helix DNA-binding domain"/>
    <property type="match status" value="1"/>
</dbReference>
<protein>
    <recommendedName>
        <fullName evidence="1">HTH luxR-type domain-containing protein</fullName>
    </recommendedName>
</protein>
<reference evidence="2" key="2">
    <citation type="journal article" date="2021" name="Mar. Drugs">
        <title>Genome Reduction and Secondary Metabolism of the Marine Sponge-Associated Cyanobacterium Leptothoe.</title>
        <authorList>
            <person name="Konstantinou D."/>
            <person name="Popin R.V."/>
            <person name="Fewer D.P."/>
            <person name="Sivonen K."/>
            <person name="Gkelis S."/>
        </authorList>
    </citation>
    <scope>NUCLEOTIDE SEQUENCE</scope>
    <source>
        <strain evidence="2">TAU-MAC 1115</strain>
    </source>
</reference>
<reference evidence="2" key="1">
    <citation type="submission" date="2020-11" db="EMBL/GenBank/DDBJ databases">
        <authorList>
            <person name="Konstantinou D."/>
            <person name="Gkelis S."/>
            <person name="Popin R."/>
            <person name="Fewer D."/>
            <person name="Sivonen K."/>
        </authorList>
    </citation>
    <scope>NUCLEOTIDE SEQUENCE</scope>
    <source>
        <strain evidence="2">TAU-MAC 1115</strain>
    </source>
</reference>
<evidence type="ECO:0000313" key="3">
    <source>
        <dbReference type="Proteomes" id="UP000717364"/>
    </source>
</evidence>
<name>A0A947DGA7_9CYAN</name>
<keyword evidence="3" id="KW-1185">Reference proteome</keyword>
<dbReference type="SUPFAM" id="SSF46894">
    <property type="entry name" value="C-terminal effector domain of the bipartite response regulators"/>
    <property type="match status" value="1"/>
</dbReference>
<sequence>MNSSFNLQPFENESVISSLLQTALDSLVDGLLIVAASGRVLQANTMATQVCHSLAPLDESGCGLSQIPKVLWTLCHPVFKNIASGIETHLGLEMDITDAQHQPIRVRIQPLNLKVQQEDCLMLILEDRQQAHRRRAMADGKRYGLTPREVDVWELRLRNLSYEAISNTLFITENTVKKHVKSILAKRRVFGDEGYGGAIAS</sequence>
<dbReference type="GO" id="GO:0003677">
    <property type="term" value="F:DNA binding"/>
    <property type="evidence" value="ECO:0007669"/>
    <property type="project" value="InterPro"/>
</dbReference>
<dbReference type="SMART" id="SM00421">
    <property type="entry name" value="HTH_LUXR"/>
    <property type="match status" value="1"/>
</dbReference>
<dbReference type="InterPro" id="IPR016032">
    <property type="entry name" value="Sig_transdc_resp-reg_C-effctor"/>
</dbReference>
<accession>A0A947DGA7</accession>
<evidence type="ECO:0000259" key="1">
    <source>
        <dbReference type="SMART" id="SM00421"/>
    </source>
</evidence>
<proteinExistence type="predicted"/>
<dbReference type="Proteomes" id="UP000717364">
    <property type="component" value="Unassembled WGS sequence"/>
</dbReference>
<organism evidence="2 3">
    <name type="scientific">Leptothoe spongobia TAU-MAC 1115</name>
    <dbReference type="NCBI Taxonomy" id="1967444"/>
    <lineage>
        <taxon>Bacteria</taxon>
        <taxon>Bacillati</taxon>
        <taxon>Cyanobacteriota</taxon>
        <taxon>Cyanophyceae</taxon>
        <taxon>Nodosilineales</taxon>
        <taxon>Cymatolegaceae</taxon>
        <taxon>Leptothoe</taxon>
        <taxon>Leptothoe spongobia</taxon>
    </lineage>
</organism>
<dbReference type="EMBL" id="JADOES010000017">
    <property type="protein sequence ID" value="MBT9315869.1"/>
    <property type="molecule type" value="Genomic_DNA"/>
</dbReference>
<dbReference type="GO" id="GO:0006355">
    <property type="term" value="P:regulation of DNA-templated transcription"/>
    <property type="evidence" value="ECO:0007669"/>
    <property type="project" value="InterPro"/>
</dbReference>
<evidence type="ECO:0000313" key="2">
    <source>
        <dbReference type="EMBL" id="MBT9315869.1"/>
    </source>
</evidence>
<dbReference type="RefSeq" id="WP_215608936.1">
    <property type="nucleotide sequence ID" value="NZ_JADOES010000017.1"/>
</dbReference>
<feature type="domain" description="HTH luxR-type" evidence="1">
    <location>
        <begin position="142"/>
        <end position="194"/>
    </location>
</feature>
<dbReference type="InterPro" id="IPR000792">
    <property type="entry name" value="Tscrpt_reg_LuxR_C"/>
</dbReference>
<dbReference type="Pfam" id="PF00196">
    <property type="entry name" value="GerE"/>
    <property type="match status" value="1"/>
</dbReference>
<comment type="caution">
    <text evidence="2">The sequence shown here is derived from an EMBL/GenBank/DDBJ whole genome shotgun (WGS) entry which is preliminary data.</text>
</comment>
<dbReference type="InterPro" id="IPR036388">
    <property type="entry name" value="WH-like_DNA-bd_sf"/>
</dbReference>
<gene>
    <name evidence="2" type="ORF">IXB50_10590</name>
</gene>
<dbReference type="AlphaFoldDB" id="A0A947DGA7"/>